<organism evidence="2">
    <name type="scientific">Oryza glumipatula</name>
    <dbReference type="NCBI Taxonomy" id="40148"/>
    <lineage>
        <taxon>Eukaryota</taxon>
        <taxon>Viridiplantae</taxon>
        <taxon>Streptophyta</taxon>
        <taxon>Embryophyta</taxon>
        <taxon>Tracheophyta</taxon>
        <taxon>Spermatophyta</taxon>
        <taxon>Magnoliopsida</taxon>
        <taxon>Liliopsida</taxon>
        <taxon>Poales</taxon>
        <taxon>Poaceae</taxon>
        <taxon>BOP clade</taxon>
        <taxon>Oryzoideae</taxon>
        <taxon>Oryzeae</taxon>
        <taxon>Oryzinae</taxon>
        <taxon>Oryza</taxon>
    </lineage>
</organism>
<accession>A0A0D9YX56</accession>
<dbReference type="Gramene" id="OGLUM02G30240.1">
    <property type="protein sequence ID" value="OGLUM02G30240.1"/>
    <property type="gene ID" value="OGLUM02G30240"/>
</dbReference>
<reference evidence="2" key="2">
    <citation type="submission" date="2018-05" db="EMBL/GenBank/DDBJ databases">
        <title>OgluRS3 (Oryza glumaepatula Reference Sequence Version 3).</title>
        <authorList>
            <person name="Zhang J."/>
            <person name="Kudrna D."/>
            <person name="Lee S."/>
            <person name="Talag J."/>
            <person name="Welchert J."/>
            <person name="Wing R.A."/>
        </authorList>
    </citation>
    <scope>NUCLEOTIDE SEQUENCE [LARGE SCALE GENOMIC DNA]</scope>
</reference>
<dbReference type="EnsemblPlants" id="OGLUM02G30240.1">
    <property type="protein sequence ID" value="OGLUM02G30240.1"/>
    <property type="gene ID" value="OGLUM02G30240"/>
</dbReference>
<evidence type="ECO:0000313" key="3">
    <source>
        <dbReference type="Proteomes" id="UP000026961"/>
    </source>
</evidence>
<keyword evidence="3" id="KW-1185">Reference proteome</keyword>
<evidence type="ECO:0000313" key="2">
    <source>
        <dbReference type="EnsemblPlants" id="OGLUM02G30240.1"/>
    </source>
</evidence>
<dbReference type="HOGENOM" id="CLU_2516303_0_0_1"/>
<dbReference type="AlphaFoldDB" id="A0A0D9YX56"/>
<dbReference type="Proteomes" id="UP000026961">
    <property type="component" value="Chromosome 2"/>
</dbReference>
<name>A0A0D9YX56_9ORYZ</name>
<sequence length="85" mass="9456">MVSMVACQPYDVHHPDSRRPSPPWDSSRLTEPHQAAASTGVHRSRRHHGRLRLLLLPVVASLAADHTNGIASTPRSQNRCPLQHQ</sequence>
<feature type="region of interest" description="Disordered" evidence="1">
    <location>
        <begin position="1"/>
        <end position="47"/>
    </location>
</feature>
<reference evidence="2" key="1">
    <citation type="submission" date="2015-04" db="UniProtKB">
        <authorList>
            <consortium name="EnsemblPlants"/>
        </authorList>
    </citation>
    <scope>IDENTIFICATION</scope>
</reference>
<protein>
    <submittedName>
        <fullName evidence="2">Uncharacterized protein</fullName>
    </submittedName>
</protein>
<proteinExistence type="predicted"/>
<evidence type="ECO:0000256" key="1">
    <source>
        <dbReference type="SAM" id="MobiDB-lite"/>
    </source>
</evidence>